<reference evidence="8" key="1">
    <citation type="submission" date="2017-02" db="UniProtKB">
        <authorList>
            <consortium name="WormBaseParasite"/>
        </authorList>
    </citation>
    <scope>IDENTIFICATION</scope>
</reference>
<dbReference type="Pfam" id="PF04615">
    <property type="entry name" value="Utp14"/>
    <property type="match status" value="1"/>
</dbReference>
<dbReference type="InterPro" id="IPR006709">
    <property type="entry name" value="SSU_processome_Utp14"/>
</dbReference>
<evidence type="ECO:0000313" key="8">
    <source>
        <dbReference type="WBParaSite" id="BPAG_0000499301-mRNA-1"/>
    </source>
</evidence>
<evidence type="ECO:0000256" key="1">
    <source>
        <dbReference type="ARBA" id="ARBA00004604"/>
    </source>
</evidence>
<evidence type="ECO:0000313" key="6">
    <source>
        <dbReference type="EMBL" id="VDN86145.1"/>
    </source>
</evidence>
<dbReference type="EMBL" id="UZAD01002977">
    <property type="protein sequence ID" value="VDN86145.1"/>
    <property type="molecule type" value="Genomic_DNA"/>
</dbReference>
<dbReference type="WBParaSite" id="BPAG_0000499301-mRNA-1">
    <property type="protein sequence ID" value="BPAG_0000499301-mRNA-1"/>
    <property type="gene ID" value="BPAG_0000499301"/>
</dbReference>
<dbReference type="STRING" id="6280.A0A0N4T9V6"/>
<feature type="compositionally biased region" description="Basic and acidic residues" evidence="5">
    <location>
        <begin position="32"/>
        <end position="50"/>
    </location>
</feature>
<reference evidence="6 7" key="2">
    <citation type="submission" date="2018-11" db="EMBL/GenBank/DDBJ databases">
        <authorList>
            <consortium name="Pathogen Informatics"/>
        </authorList>
    </citation>
    <scope>NUCLEOTIDE SEQUENCE [LARGE SCALE GENOMIC DNA]</scope>
</reference>
<keyword evidence="4" id="KW-0539">Nucleus</keyword>
<sequence>VVEIEWGQEDAVNNEEQSNETEHQQDISINSEQDRTEKKVDKQSKEDLKNLKKKKKSKKMKNKQEITDVKDMDIDQLFDKAEQQLIENALKKCELLKLEDEENKRNHSLPIAPESTVIHRQKEKKIATKTEEAAIDISLDPRHFLQVETMALPQVSADFVETLEDTNGMIIGCSCNENDILYLQSSLFTEQAKDQEEIIAKAFEDVDVIGDFEAEKEAVEAAENPKDIDLTLHGWGSWTGPGITDKKKDRFVVKVPKKKRKDAGKTGLIISETVDQSIEKIQLKSVPFPYTTVEDYEAVIRQPLGKEWNPQRIHMKLIQPQIVTKAGRIIKPLDKSILEDESDDEK</sequence>
<comment type="similarity">
    <text evidence="2">Belongs to the UTP14 family.</text>
</comment>
<keyword evidence="7" id="KW-1185">Reference proteome</keyword>
<feature type="compositionally biased region" description="Basic residues" evidence="5">
    <location>
        <begin position="51"/>
        <end position="61"/>
    </location>
</feature>
<dbReference type="PANTHER" id="PTHR14150">
    <property type="entry name" value="U3 SMALL NUCLEOLAR RNA-ASSOCIATED PROTEIN 14"/>
    <property type="match status" value="1"/>
</dbReference>
<protein>
    <submittedName>
        <fullName evidence="8">G-patch_2 domain-containing protein</fullName>
    </submittedName>
</protein>
<evidence type="ECO:0000313" key="7">
    <source>
        <dbReference type="Proteomes" id="UP000278627"/>
    </source>
</evidence>
<evidence type="ECO:0000256" key="5">
    <source>
        <dbReference type="SAM" id="MobiDB-lite"/>
    </source>
</evidence>
<dbReference type="AlphaFoldDB" id="A0A0N4T9V6"/>
<comment type="subcellular location">
    <subcellularLocation>
        <location evidence="1">Nucleus</location>
        <location evidence="1">Nucleolus</location>
    </subcellularLocation>
</comment>
<evidence type="ECO:0000256" key="3">
    <source>
        <dbReference type="ARBA" id="ARBA00022553"/>
    </source>
</evidence>
<evidence type="ECO:0000256" key="2">
    <source>
        <dbReference type="ARBA" id="ARBA00007774"/>
    </source>
</evidence>
<dbReference type="GO" id="GO:0006364">
    <property type="term" value="P:rRNA processing"/>
    <property type="evidence" value="ECO:0007669"/>
    <property type="project" value="InterPro"/>
</dbReference>
<accession>A0A0N4T9V6</accession>
<evidence type="ECO:0000256" key="4">
    <source>
        <dbReference type="ARBA" id="ARBA00023242"/>
    </source>
</evidence>
<gene>
    <name evidence="6" type="ORF">BPAG_LOCUS4959</name>
</gene>
<feature type="region of interest" description="Disordered" evidence="5">
    <location>
        <begin position="1"/>
        <end position="65"/>
    </location>
</feature>
<dbReference type="GO" id="GO:0032040">
    <property type="term" value="C:small-subunit processome"/>
    <property type="evidence" value="ECO:0007669"/>
    <property type="project" value="InterPro"/>
</dbReference>
<dbReference type="Proteomes" id="UP000278627">
    <property type="component" value="Unassembled WGS sequence"/>
</dbReference>
<dbReference type="PANTHER" id="PTHR14150:SF12">
    <property type="entry name" value="U3 SMALL NUCLEOLAR RNA-ASSOCIATED PROTEIN 14 HOMOLOG A"/>
    <property type="match status" value="1"/>
</dbReference>
<proteinExistence type="inferred from homology"/>
<keyword evidence="3" id="KW-0597">Phosphoprotein</keyword>
<name>A0A0N4T9V6_BRUPA</name>
<organism evidence="8">
    <name type="scientific">Brugia pahangi</name>
    <name type="common">Filarial nematode worm</name>
    <dbReference type="NCBI Taxonomy" id="6280"/>
    <lineage>
        <taxon>Eukaryota</taxon>
        <taxon>Metazoa</taxon>
        <taxon>Ecdysozoa</taxon>
        <taxon>Nematoda</taxon>
        <taxon>Chromadorea</taxon>
        <taxon>Rhabditida</taxon>
        <taxon>Spirurina</taxon>
        <taxon>Spiruromorpha</taxon>
        <taxon>Filarioidea</taxon>
        <taxon>Onchocercidae</taxon>
        <taxon>Brugia</taxon>
    </lineage>
</organism>